<keyword evidence="6" id="KW-1185">Reference proteome</keyword>
<dbReference type="GO" id="GO:0009116">
    <property type="term" value="P:nucleoside metabolic process"/>
    <property type="evidence" value="ECO:0007669"/>
    <property type="project" value="InterPro"/>
</dbReference>
<dbReference type="Gene3D" id="3.40.50.300">
    <property type="entry name" value="P-loop containing nucleotide triphosphate hydrolases"/>
    <property type="match status" value="1"/>
</dbReference>
<gene>
    <name evidence="5" type="ORF">GQX73_g2261</name>
</gene>
<dbReference type="InterPro" id="IPR053137">
    <property type="entry name" value="NLR-like"/>
</dbReference>
<dbReference type="PANTHER" id="PTHR46082:SF11">
    <property type="entry name" value="AAA+ ATPASE DOMAIN-CONTAINING PROTEIN-RELATED"/>
    <property type="match status" value="1"/>
</dbReference>
<reference evidence="5 6" key="1">
    <citation type="submission" date="2019-12" db="EMBL/GenBank/DDBJ databases">
        <title>Draft genome sequence of the ascomycete Xylaria multiplex DSM 110363.</title>
        <authorList>
            <person name="Buettner E."/>
            <person name="Kellner H."/>
        </authorList>
    </citation>
    <scope>NUCLEOTIDE SEQUENCE [LARGE SCALE GENOMIC DNA]</scope>
    <source>
        <strain evidence="5 6">DSM 110363</strain>
    </source>
</reference>
<dbReference type="SUPFAM" id="SSF52540">
    <property type="entry name" value="P-loop containing nucleoside triphosphate hydrolases"/>
    <property type="match status" value="1"/>
</dbReference>
<sequence>MASTRSGNRRLYDDDERPAPHPPKRSKRILESESEKDPQQNKKLAYNDYTVGWVAALHIERAAAFAILDEIYENLPKKPGDTNNYTFGRIGDHNTVIASLPDDGYGTINAATVASNMHRTFPSLEVFLMVGIAGGAPGSADVRLGDVVVSRKLVQYDLGNALGEDCFQITAIPYRPSQELRNAVSALRSRHERELSRIPDLLCQMAEKNPHMGEYTSRDSEDLLFESTYEHPESEPTCNKCDRSRLVQRTQRPNNHPVIHYGVVASGDQVIKYAKKRDELAQQFNALCFEMEGAGFIESLQCLVIRSICDYADSHKNKQWQRYAAATAAAYTKELLGVLAALKAQEPQSVIWEQHKEKIDVLMNSLCFETIIARELSIKPAYGKTCTWILHHPDYSAWLDPDRYPQNHGFLWIRGKPAVGKSTLMKFIYSKLKKDYNVISFFFNARGDDLGKSIEGMFRSLLFQLLREFSDLRQVLVQPHLFLKTSRKPINWDIDTLQDLFLVAVEKLGRRQLICVVDALDECNEDELFTCLSSRHYPSITIKASLALTLEDQRDHDKDLEEYTDHKLDVGKGQQALEIRRDLLEKASGIFMPEEYYYAMISGLDPDEKSLDVWDREQITIEHMKRFVSSSSKGLAEVVGPLSFGTVQFIHESL</sequence>
<evidence type="ECO:0000313" key="6">
    <source>
        <dbReference type="Proteomes" id="UP000481858"/>
    </source>
</evidence>
<dbReference type="PANTHER" id="PTHR46082">
    <property type="entry name" value="ATP/GTP-BINDING PROTEIN-RELATED"/>
    <property type="match status" value="1"/>
</dbReference>
<feature type="compositionally biased region" description="Basic and acidic residues" evidence="2">
    <location>
        <begin position="28"/>
        <end position="40"/>
    </location>
</feature>
<comment type="caution">
    <text evidence="5">The sequence shown here is derived from an EMBL/GenBank/DDBJ whole genome shotgun (WGS) entry which is preliminary data.</text>
</comment>
<feature type="domain" description="Nephrocystin 3-like N-terminal" evidence="4">
    <location>
        <begin position="385"/>
        <end position="533"/>
    </location>
</feature>
<dbReference type="InterPro" id="IPR035994">
    <property type="entry name" value="Nucleoside_phosphorylase_sf"/>
</dbReference>
<dbReference type="Gene3D" id="3.40.50.1580">
    <property type="entry name" value="Nucleoside phosphorylase domain"/>
    <property type="match status" value="1"/>
</dbReference>
<dbReference type="InterPro" id="IPR000845">
    <property type="entry name" value="Nucleoside_phosphorylase_d"/>
</dbReference>
<protein>
    <submittedName>
        <fullName evidence="5">Uncharacterized protein</fullName>
    </submittedName>
</protein>
<evidence type="ECO:0000259" key="3">
    <source>
        <dbReference type="Pfam" id="PF01048"/>
    </source>
</evidence>
<name>A0A7C8N267_9PEZI</name>
<dbReference type="SUPFAM" id="SSF53167">
    <property type="entry name" value="Purine and uridine phosphorylases"/>
    <property type="match status" value="1"/>
</dbReference>
<accession>A0A7C8N267</accession>
<dbReference type="OrthoDB" id="20872at2759"/>
<dbReference type="Pfam" id="PF24883">
    <property type="entry name" value="NPHP3_N"/>
    <property type="match status" value="1"/>
</dbReference>
<evidence type="ECO:0000259" key="4">
    <source>
        <dbReference type="Pfam" id="PF24883"/>
    </source>
</evidence>
<dbReference type="InterPro" id="IPR056884">
    <property type="entry name" value="NPHP3-like_N"/>
</dbReference>
<feature type="domain" description="Nucleoside phosphorylase" evidence="3">
    <location>
        <begin position="60"/>
        <end position="331"/>
    </location>
</feature>
<dbReference type="Pfam" id="PF01048">
    <property type="entry name" value="PNP_UDP_1"/>
    <property type="match status" value="1"/>
</dbReference>
<evidence type="ECO:0000256" key="1">
    <source>
        <dbReference type="ARBA" id="ARBA00022737"/>
    </source>
</evidence>
<evidence type="ECO:0000256" key="2">
    <source>
        <dbReference type="SAM" id="MobiDB-lite"/>
    </source>
</evidence>
<dbReference type="InterPro" id="IPR027417">
    <property type="entry name" value="P-loop_NTPase"/>
</dbReference>
<proteinExistence type="predicted"/>
<dbReference type="GO" id="GO:0003824">
    <property type="term" value="F:catalytic activity"/>
    <property type="evidence" value="ECO:0007669"/>
    <property type="project" value="InterPro"/>
</dbReference>
<dbReference type="Proteomes" id="UP000481858">
    <property type="component" value="Unassembled WGS sequence"/>
</dbReference>
<feature type="region of interest" description="Disordered" evidence="2">
    <location>
        <begin position="1"/>
        <end position="41"/>
    </location>
</feature>
<dbReference type="EMBL" id="WUBL01000014">
    <property type="protein sequence ID" value="KAF2971314.1"/>
    <property type="molecule type" value="Genomic_DNA"/>
</dbReference>
<dbReference type="InParanoid" id="A0A7C8N267"/>
<keyword evidence="1" id="KW-0677">Repeat</keyword>
<dbReference type="CDD" id="cd09008">
    <property type="entry name" value="MTAN"/>
    <property type="match status" value="1"/>
</dbReference>
<evidence type="ECO:0000313" key="5">
    <source>
        <dbReference type="EMBL" id="KAF2971314.1"/>
    </source>
</evidence>
<dbReference type="AlphaFoldDB" id="A0A7C8N267"/>
<organism evidence="5 6">
    <name type="scientific">Xylaria multiplex</name>
    <dbReference type="NCBI Taxonomy" id="323545"/>
    <lineage>
        <taxon>Eukaryota</taxon>
        <taxon>Fungi</taxon>
        <taxon>Dikarya</taxon>
        <taxon>Ascomycota</taxon>
        <taxon>Pezizomycotina</taxon>
        <taxon>Sordariomycetes</taxon>
        <taxon>Xylariomycetidae</taxon>
        <taxon>Xylariales</taxon>
        <taxon>Xylariaceae</taxon>
        <taxon>Xylaria</taxon>
    </lineage>
</organism>